<proteinExistence type="predicted"/>
<dbReference type="InParanoid" id="A0A5E4FEH1"/>
<gene>
    <name evidence="1" type="ORF">ALMOND_2B031760</name>
</gene>
<evidence type="ECO:0000313" key="1">
    <source>
        <dbReference type="EMBL" id="VVA26316.1"/>
    </source>
</evidence>
<dbReference type="AlphaFoldDB" id="A0A5E4FEH1"/>
<name>A0A5E4FEH1_PRUDU</name>
<dbReference type="Gramene" id="VVA26316">
    <property type="protein sequence ID" value="VVA26316"/>
    <property type="gene ID" value="Prudul26B031760"/>
</dbReference>
<sequence>MADGTGPVKLLPLRLNWVSLRNGVKLKWVSVAEMSKLERSIWETCSLLWSQTMAYQLQRLLRLVRDHEVRKGVAEAKVFFQITKASACVFGDEMAFNGSKASRKI</sequence>
<evidence type="ECO:0000313" key="2">
    <source>
        <dbReference type="Proteomes" id="UP000327085"/>
    </source>
</evidence>
<reference evidence="2" key="1">
    <citation type="journal article" date="2020" name="Plant J.">
        <title>Transposons played a major role in the diversification between the closely related almond and peach genomes: results from the almond genome sequence.</title>
        <authorList>
            <person name="Alioto T."/>
            <person name="Alexiou K.G."/>
            <person name="Bardil A."/>
            <person name="Barteri F."/>
            <person name="Castanera R."/>
            <person name="Cruz F."/>
            <person name="Dhingra A."/>
            <person name="Duval H."/>
            <person name="Fernandez I Marti A."/>
            <person name="Frias L."/>
            <person name="Galan B."/>
            <person name="Garcia J.L."/>
            <person name="Howad W."/>
            <person name="Gomez-Garrido J."/>
            <person name="Gut M."/>
            <person name="Julca I."/>
            <person name="Morata J."/>
            <person name="Puigdomenech P."/>
            <person name="Ribeca P."/>
            <person name="Rubio Cabetas M.J."/>
            <person name="Vlasova A."/>
            <person name="Wirthensohn M."/>
            <person name="Garcia-Mas J."/>
            <person name="Gabaldon T."/>
            <person name="Casacuberta J.M."/>
            <person name="Arus P."/>
        </authorList>
    </citation>
    <scope>NUCLEOTIDE SEQUENCE [LARGE SCALE GENOMIC DNA]</scope>
    <source>
        <strain evidence="2">cv. Texas</strain>
    </source>
</reference>
<accession>A0A5E4FEH1</accession>
<dbReference type="EMBL" id="CABIKO010000105">
    <property type="protein sequence ID" value="VVA26316.1"/>
    <property type="molecule type" value="Genomic_DNA"/>
</dbReference>
<dbReference type="Proteomes" id="UP000327085">
    <property type="component" value="Chromosome 6"/>
</dbReference>
<organism evidence="1 2">
    <name type="scientific">Prunus dulcis</name>
    <name type="common">Almond</name>
    <name type="synonym">Amygdalus dulcis</name>
    <dbReference type="NCBI Taxonomy" id="3755"/>
    <lineage>
        <taxon>Eukaryota</taxon>
        <taxon>Viridiplantae</taxon>
        <taxon>Streptophyta</taxon>
        <taxon>Embryophyta</taxon>
        <taxon>Tracheophyta</taxon>
        <taxon>Spermatophyta</taxon>
        <taxon>Magnoliopsida</taxon>
        <taxon>eudicotyledons</taxon>
        <taxon>Gunneridae</taxon>
        <taxon>Pentapetalae</taxon>
        <taxon>rosids</taxon>
        <taxon>fabids</taxon>
        <taxon>Rosales</taxon>
        <taxon>Rosaceae</taxon>
        <taxon>Amygdaloideae</taxon>
        <taxon>Amygdaleae</taxon>
        <taxon>Prunus</taxon>
    </lineage>
</organism>
<protein>
    <submittedName>
        <fullName evidence="1">PREDICTED: EUGRSUZ_A01356</fullName>
    </submittedName>
</protein>